<keyword evidence="2" id="KW-1133">Transmembrane helix</keyword>
<feature type="compositionally biased region" description="Pro residues" evidence="1">
    <location>
        <begin position="44"/>
        <end position="62"/>
    </location>
</feature>
<evidence type="ECO:0000313" key="4">
    <source>
        <dbReference type="EMBL" id="MFC6057963.1"/>
    </source>
</evidence>
<comment type="caution">
    <text evidence="4">The sequence shown here is derived from an EMBL/GenBank/DDBJ whole genome shotgun (WGS) entry which is preliminary data.</text>
</comment>
<feature type="compositionally biased region" description="Low complexity" evidence="1">
    <location>
        <begin position="114"/>
        <end position="130"/>
    </location>
</feature>
<evidence type="ECO:0000259" key="3">
    <source>
        <dbReference type="Pfam" id="PF13360"/>
    </source>
</evidence>
<proteinExistence type="predicted"/>
<dbReference type="EMBL" id="JBHSPT010000049">
    <property type="protein sequence ID" value="MFC6057963.1"/>
    <property type="molecule type" value="Genomic_DNA"/>
</dbReference>
<sequence>MTQPPQPPDQPGFGPPPEPSRPEQPSPPEQRQQAPAAPQAQPGFGPPPEPAQPPAQQPPSAPGGPDLSKTPEPGYGYPQAPQPPQQSPQTAPQTPPPAAPVPAAPVPGGPQTPPGYGYPQQPPVGYGYPGQPQPGQPGQPGAYGQPQQPYGQQPYGQQPYGQQPYGQPYGYPYPTVPMQPQPGQPGQPGGGRKVNATLAIIVAAVVAIGLIVGTGVWYSSSSGDDDKKNTANSGDSGGTKGAEGGGSGGDTAGGDEKAPADPSSKVLFQVPAPEVPKDATTIVTSGSWMTDKVYAKSGVAEVVGYDAAKGSELWTLDLPGPVCEASDHATEDGRTAIIYKPKMPTKTDAQRCTQVAAFDLATGEKLWSETAKTGTQEISFNNITISGNTVAAGSTSGGAAWDITSGKALWAPKTSDTCYDSGYGGGPKMVAVRKCGSYNQRQLHIQTIDPKDGKVISEYKMSEGIEYAAVVSTDPLVVAADVGDSAGDGSGISDFFSIDNKSGELRSRISAPGEEFGARCEGITKIEHCSGLAVGKDRLYIATEEHEGTGDGYSRTNEIVAFDLSTGKQTGQRADAGEDYTIVPLRMDGDDVIAYKRPPYDKGGQVVSIDGGSFKETKLMENPATKSVRDVEARMLPQHAEILYSQGRLYMSDVYASELSSGDKEYLAIAFGTG</sequence>
<organism evidence="4 5">
    <name type="scientific">Streptomyces pratens</name>
    <dbReference type="NCBI Taxonomy" id="887456"/>
    <lineage>
        <taxon>Bacteria</taxon>
        <taxon>Bacillati</taxon>
        <taxon>Actinomycetota</taxon>
        <taxon>Actinomycetes</taxon>
        <taxon>Kitasatosporales</taxon>
        <taxon>Streptomycetaceae</taxon>
        <taxon>Streptomyces</taxon>
    </lineage>
</organism>
<feature type="compositionally biased region" description="Gly residues" evidence="1">
    <location>
        <begin position="235"/>
        <end position="252"/>
    </location>
</feature>
<dbReference type="SUPFAM" id="SSF50998">
    <property type="entry name" value="Quinoprotein alcohol dehydrogenase-like"/>
    <property type="match status" value="1"/>
</dbReference>
<dbReference type="RefSeq" id="WP_386400321.1">
    <property type="nucleotide sequence ID" value="NZ_JBHSPT010000049.1"/>
</dbReference>
<feature type="compositionally biased region" description="Low complexity" evidence="1">
    <location>
        <begin position="139"/>
        <end position="173"/>
    </location>
</feature>
<dbReference type="InterPro" id="IPR002372">
    <property type="entry name" value="PQQ_rpt_dom"/>
</dbReference>
<feature type="compositionally biased region" description="Pro residues" evidence="1">
    <location>
        <begin position="1"/>
        <end position="28"/>
    </location>
</feature>
<name>A0ABW1M345_9ACTN</name>
<feature type="region of interest" description="Disordered" evidence="1">
    <location>
        <begin position="1"/>
        <end position="191"/>
    </location>
</feature>
<keyword evidence="2" id="KW-0472">Membrane</keyword>
<keyword evidence="2" id="KW-0812">Transmembrane</keyword>
<feature type="region of interest" description="Disordered" evidence="1">
    <location>
        <begin position="219"/>
        <end position="263"/>
    </location>
</feature>
<dbReference type="Proteomes" id="UP001596242">
    <property type="component" value="Unassembled WGS sequence"/>
</dbReference>
<dbReference type="InterPro" id="IPR015943">
    <property type="entry name" value="WD40/YVTN_repeat-like_dom_sf"/>
</dbReference>
<evidence type="ECO:0000256" key="1">
    <source>
        <dbReference type="SAM" id="MobiDB-lite"/>
    </source>
</evidence>
<evidence type="ECO:0000313" key="5">
    <source>
        <dbReference type="Proteomes" id="UP001596242"/>
    </source>
</evidence>
<dbReference type="InterPro" id="IPR011047">
    <property type="entry name" value="Quinoprotein_ADH-like_sf"/>
</dbReference>
<feature type="compositionally biased region" description="Low complexity" evidence="1">
    <location>
        <begin position="29"/>
        <end position="43"/>
    </location>
</feature>
<protein>
    <submittedName>
        <fullName evidence="4">PQQ-binding-like beta-propeller repeat protein</fullName>
    </submittedName>
</protein>
<accession>A0ABW1M345</accession>
<feature type="domain" description="Pyrrolo-quinoline quinone repeat" evidence="3">
    <location>
        <begin position="283"/>
        <end position="413"/>
    </location>
</feature>
<gene>
    <name evidence="4" type="ORF">ACFP50_21645</name>
</gene>
<feature type="transmembrane region" description="Helical" evidence="2">
    <location>
        <begin position="196"/>
        <end position="218"/>
    </location>
</feature>
<feature type="compositionally biased region" description="Pro residues" evidence="1">
    <location>
        <begin position="174"/>
        <end position="185"/>
    </location>
</feature>
<dbReference type="PANTHER" id="PTHR34512:SF30">
    <property type="entry name" value="OUTER MEMBRANE PROTEIN ASSEMBLY FACTOR BAMB"/>
    <property type="match status" value="1"/>
</dbReference>
<dbReference type="Gene3D" id="2.130.10.10">
    <property type="entry name" value="YVTN repeat-like/Quinoprotein amine dehydrogenase"/>
    <property type="match status" value="2"/>
</dbReference>
<reference evidence="5" key="1">
    <citation type="journal article" date="2019" name="Int. J. Syst. Evol. Microbiol.">
        <title>The Global Catalogue of Microorganisms (GCM) 10K type strain sequencing project: providing services to taxonomists for standard genome sequencing and annotation.</title>
        <authorList>
            <consortium name="The Broad Institute Genomics Platform"/>
            <consortium name="The Broad Institute Genome Sequencing Center for Infectious Disease"/>
            <person name="Wu L."/>
            <person name="Ma J."/>
        </authorList>
    </citation>
    <scope>NUCLEOTIDE SEQUENCE [LARGE SCALE GENOMIC DNA]</scope>
    <source>
        <strain evidence="5">JCM 12763</strain>
    </source>
</reference>
<dbReference type="PANTHER" id="PTHR34512">
    <property type="entry name" value="CELL SURFACE PROTEIN"/>
    <property type="match status" value="1"/>
</dbReference>
<dbReference type="Pfam" id="PF13360">
    <property type="entry name" value="PQQ_2"/>
    <property type="match status" value="1"/>
</dbReference>
<feature type="compositionally biased region" description="Pro residues" evidence="1">
    <location>
        <begin position="93"/>
        <end position="113"/>
    </location>
</feature>
<keyword evidence="5" id="KW-1185">Reference proteome</keyword>
<evidence type="ECO:0000256" key="2">
    <source>
        <dbReference type="SAM" id="Phobius"/>
    </source>
</evidence>